<evidence type="ECO:0000313" key="7">
    <source>
        <dbReference type="Proteomes" id="UP000481153"/>
    </source>
</evidence>
<reference evidence="6 7" key="1">
    <citation type="submission" date="2019-07" db="EMBL/GenBank/DDBJ databases">
        <title>Genomics analysis of Aphanomyces spp. identifies a new class of oomycete effector associated with host adaptation.</title>
        <authorList>
            <person name="Gaulin E."/>
        </authorList>
    </citation>
    <scope>NUCLEOTIDE SEQUENCE [LARGE SCALE GENOMIC DNA]</scope>
    <source>
        <strain evidence="6 7">ATCC 201684</strain>
    </source>
</reference>
<keyword evidence="4" id="KW-0472">Membrane</keyword>
<dbReference type="AlphaFoldDB" id="A0A6G0XJY8"/>
<dbReference type="GO" id="GO:0005524">
    <property type="term" value="F:ATP binding"/>
    <property type="evidence" value="ECO:0007669"/>
    <property type="project" value="InterPro"/>
</dbReference>
<feature type="transmembrane region" description="Helical" evidence="4">
    <location>
        <begin position="398"/>
        <end position="417"/>
    </location>
</feature>
<keyword evidence="7" id="KW-1185">Reference proteome</keyword>
<evidence type="ECO:0000256" key="3">
    <source>
        <dbReference type="SAM" id="MobiDB-lite"/>
    </source>
</evidence>
<dbReference type="InterPro" id="IPR011009">
    <property type="entry name" value="Kinase-like_dom_sf"/>
</dbReference>
<dbReference type="VEuPathDB" id="FungiDB:AeMF1_004588"/>
<dbReference type="InterPro" id="IPR046959">
    <property type="entry name" value="PRK1-6/SRF4-like"/>
</dbReference>
<evidence type="ECO:0000259" key="5">
    <source>
        <dbReference type="PROSITE" id="PS50011"/>
    </source>
</evidence>
<keyword evidence="4" id="KW-0812">Transmembrane</keyword>
<evidence type="ECO:0000256" key="2">
    <source>
        <dbReference type="ARBA" id="ARBA00022737"/>
    </source>
</evidence>
<dbReference type="GO" id="GO:0004672">
    <property type="term" value="F:protein kinase activity"/>
    <property type="evidence" value="ECO:0007669"/>
    <property type="project" value="InterPro"/>
</dbReference>
<evidence type="ECO:0000313" key="6">
    <source>
        <dbReference type="EMBL" id="KAF0740599.1"/>
    </source>
</evidence>
<dbReference type="EMBL" id="VJMJ01000048">
    <property type="protein sequence ID" value="KAF0740599.1"/>
    <property type="molecule type" value="Genomic_DNA"/>
</dbReference>
<dbReference type="InterPro" id="IPR001611">
    <property type="entry name" value="Leu-rich_rpt"/>
</dbReference>
<dbReference type="PROSITE" id="PS50011">
    <property type="entry name" value="PROTEIN_KINASE_DOM"/>
    <property type="match status" value="1"/>
</dbReference>
<dbReference type="PANTHER" id="PTHR48007">
    <property type="entry name" value="LEUCINE-RICH REPEAT RECEPTOR-LIKE PROTEIN KINASE PXC1"/>
    <property type="match status" value="1"/>
</dbReference>
<keyword evidence="2" id="KW-0677">Repeat</keyword>
<protein>
    <recommendedName>
        <fullName evidence="5">Protein kinase domain-containing protein</fullName>
    </recommendedName>
</protein>
<keyword evidence="1" id="KW-0433">Leucine-rich repeat</keyword>
<dbReference type="SUPFAM" id="SSF52058">
    <property type="entry name" value="L domain-like"/>
    <property type="match status" value="1"/>
</dbReference>
<comment type="caution">
    <text evidence="6">The sequence shown here is derived from an EMBL/GenBank/DDBJ whole genome shotgun (WGS) entry which is preliminary data.</text>
</comment>
<dbReference type="Proteomes" id="UP000481153">
    <property type="component" value="Unassembled WGS sequence"/>
</dbReference>
<feature type="domain" description="Protein kinase" evidence="5">
    <location>
        <begin position="468"/>
        <end position="735"/>
    </location>
</feature>
<evidence type="ECO:0000256" key="1">
    <source>
        <dbReference type="ARBA" id="ARBA00022614"/>
    </source>
</evidence>
<dbReference type="Pfam" id="PF07714">
    <property type="entry name" value="PK_Tyr_Ser-Thr"/>
    <property type="match status" value="1"/>
</dbReference>
<name>A0A6G0XJY8_9STRA</name>
<dbReference type="Gene3D" id="1.10.510.10">
    <property type="entry name" value="Transferase(Phosphotransferase) domain 1"/>
    <property type="match status" value="1"/>
</dbReference>
<dbReference type="Gene3D" id="3.80.10.10">
    <property type="entry name" value="Ribonuclease Inhibitor"/>
    <property type="match status" value="1"/>
</dbReference>
<keyword evidence="4" id="KW-1133">Transmembrane helix</keyword>
<dbReference type="PROSITE" id="PS51450">
    <property type="entry name" value="LRR"/>
    <property type="match status" value="1"/>
</dbReference>
<dbReference type="InterPro" id="IPR001245">
    <property type="entry name" value="Ser-Thr/Tyr_kinase_cat_dom"/>
</dbReference>
<dbReference type="InterPro" id="IPR032675">
    <property type="entry name" value="LRR_dom_sf"/>
</dbReference>
<accession>A0A6G0XJY8</accession>
<evidence type="ECO:0000256" key="4">
    <source>
        <dbReference type="SAM" id="Phobius"/>
    </source>
</evidence>
<proteinExistence type="predicted"/>
<dbReference type="InterPro" id="IPR000719">
    <property type="entry name" value="Prot_kinase_dom"/>
</dbReference>
<dbReference type="PANTHER" id="PTHR48007:SF4">
    <property type="entry name" value="LEUCINE-RICH REPEAT RECEPTOR-LIKE PROTEIN KINASE PXC1"/>
    <property type="match status" value="1"/>
</dbReference>
<organism evidence="6 7">
    <name type="scientific">Aphanomyces euteiches</name>
    <dbReference type="NCBI Taxonomy" id="100861"/>
    <lineage>
        <taxon>Eukaryota</taxon>
        <taxon>Sar</taxon>
        <taxon>Stramenopiles</taxon>
        <taxon>Oomycota</taxon>
        <taxon>Saprolegniomycetes</taxon>
        <taxon>Saprolegniales</taxon>
        <taxon>Verrucalvaceae</taxon>
        <taxon>Aphanomyces</taxon>
    </lineage>
</organism>
<feature type="region of interest" description="Disordered" evidence="3">
    <location>
        <begin position="762"/>
        <end position="790"/>
    </location>
</feature>
<sequence length="790" mass="87695">MAVAKSKKNKAPKTAVPVGCSREEIVIQRCPDRNGSFACILSQDADKTCQIEPTGGTTGSFRQISGEYLTLRIYRPKRTKTLKVEYVPQGITNFEFYKVRRLEMHDIVFPEGLKYLRFKFTNLPPYPSDKFMNITLPKSMEALYFDNMVIDSLDPSEWRNVPLKTVYVHRLLLLLLLIGFSSFFKTTVQSFDRAVFPPSISTLQIRYSNVSTLETSTLPTALKAMNLEYNQFSTVESIPMDNLHDLSYLILDGNPIHTLGERSSFPSSLQNLSIADCGLSDISDKFVFPPNLVSLDFSNNHLESFPLAKLPKSLTTLDLDSNPLKEFNINDLDVLNFLKKLDAFDATTDNVQCNTSYTKTIVRGKIYACVSQNIRVNIAETKSQQLISKTKISTSTTVFIVVLACVVAAALVLMFVFRVMKRRRSRLANQSELDSFDESTKSSMATFELSKPPREIEPAAKFAKGEGEMTKPTASSGSVVSISPWHDPTFINNDATLAAFRLADDSINNLIPIMGNYYSGVYMGQRVMLVALPLQDGEAIAHLLVRTKHPKLLTFHGFVHGLADETLVVIEWMDGGSLDALLCKSLLLGFMQKIVIALDVIATLVYLHDTVGSSHCHLSTHTVWLTDAGRAKLSLVSGVQPSETIWQPETESEEKSPSTDVYSFGVLLLTLQRQSVPSSHNIEAARSLPIEDDMEILSIDWFRLSCPDKLRTLASQCLQLEASRRPSASEIHTAIRAMMDEVLEAEMASDVQSTVLQLTVLESLGPPPSSTSSDNPNNAAVGNDQVQQVP</sequence>
<dbReference type="SUPFAM" id="SSF56112">
    <property type="entry name" value="Protein kinase-like (PK-like)"/>
    <property type="match status" value="1"/>
</dbReference>
<gene>
    <name evidence="6" type="ORF">Ae201684_003976</name>
</gene>